<dbReference type="OrthoDB" id="9134461at2"/>
<dbReference type="Pfam" id="PF04860">
    <property type="entry name" value="Phage_portal"/>
    <property type="match status" value="1"/>
</dbReference>
<gene>
    <name evidence="1" type="ORF">B5F75_05550</name>
</gene>
<proteinExistence type="predicted"/>
<reference evidence="2" key="1">
    <citation type="submission" date="2017-04" db="EMBL/GenBank/DDBJ databases">
        <title>Function of individual gut microbiota members based on whole genome sequencing of pure cultures obtained from chicken caecum.</title>
        <authorList>
            <person name="Medvecky M."/>
            <person name="Cejkova D."/>
            <person name="Polansky O."/>
            <person name="Karasova D."/>
            <person name="Kubasova T."/>
            <person name="Cizek A."/>
            <person name="Rychlik I."/>
        </authorList>
    </citation>
    <scope>NUCLEOTIDE SEQUENCE [LARGE SCALE GENOMIC DNA]</scope>
    <source>
        <strain evidence="2">An273</strain>
    </source>
</reference>
<dbReference type="EMBL" id="NFJD01000003">
    <property type="protein sequence ID" value="OUO56656.1"/>
    <property type="molecule type" value="Genomic_DNA"/>
</dbReference>
<evidence type="ECO:0000313" key="2">
    <source>
        <dbReference type="Proteomes" id="UP000196368"/>
    </source>
</evidence>
<comment type="caution">
    <text evidence="1">The sequence shown here is derived from an EMBL/GenBank/DDBJ whole genome shotgun (WGS) entry which is preliminary data.</text>
</comment>
<protein>
    <recommendedName>
        <fullName evidence="3">Phage portal protein</fullName>
    </recommendedName>
</protein>
<keyword evidence="2" id="KW-1185">Reference proteome</keyword>
<sequence>MMKIKEKLQRFGRKLLGINGDVSPSGWVTVSGTAYDDERLRNSFLEANIRAISTAFCNGEIRLHSADGEEIPYERKGVNPLLDLLYQPAPFLTENLFKQIVSAQFLVYGDVYILKDARNNSGQPTRLIPIPAPSVEIIYDSHTGYPARYQVSTTSGSYNVPAEDMMHVYEGVADTLFEGRSRAALCTLDAKTIQAAKTFNLAFFKNGASVGGVVTFPDNVNLSAQQQAEILAFFNDRHQGADKAHRTAILGRGGKYESHKTSHKDMEYAEGQKFSMQQIYSAMGVPPALVGLFEYAPQFNTKEQQKIFYETTVMPMARLFSDAFNENLVGDFYKNEDVYLDYDFSKVKALEKDWSVLAAAAAQLTTIWPINEVKRALDLPFSDLPGGDEAPDPILNAFGGFSAGKLPQGYKGVSRAAKRALRPNSAQRRFHKKARLRLIEEQSEVMRKSITDHFNTQAEQVRAWIKANEDKTFNYDEALGGMTAQRNALLALKVPALSEIYKAGILFEQDYLQLLDPEKDYRFLSKKDTYDRVAQWAQQYAFKWADSIERTTWERLDKIVKTGIANGKSNRDINNVILQFFAEEGYEPADLIAEPAGDSVRHVSIYDRVGIITQTETRATISEAQLEAYRTTPFVTGKEWITTMGVIDHHEGHLEMDGQIVGINEKFKNPATGQETEAPGQFGTADQDINCLCDIAPVVED</sequence>
<name>A0A1Y4DC69_9BACT</name>
<dbReference type="InterPro" id="IPR006944">
    <property type="entry name" value="Phage/GTA_portal"/>
</dbReference>
<accession>A0A1Y4DC69</accession>
<organism evidence="1 2">
    <name type="scientific">Candidatus Avelusimicrobium gallicola</name>
    <dbReference type="NCBI Taxonomy" id="2562704"/>
    <lineage>
        <taxon>Bacteria</taxon>
        <taxon>Pseudomonadati</taxon>
        <taxon>Elusimicrobiota</taxon>
        <taxon>Elusimicrobia</taxon>
        <taxon>Elusimicrobiales</taxon>
        <taxon>Elusimicrobiaceae</taxon>
        <taxon>Candidatus Avelusimicrobium</taxon>
    </lineage>
</organism>
<dbReference type="RefSeq" id="WP_087288791.1">
    <property type="nucleotide sequence ID" value="NZ_NFJD01000003.1"/>
</dbReference>
<dbReference type="AlphaFoldDB" id="A0A1Y4DC69"/>
<dbReference type="Proteomes" id="UP000196368">
    <property type="component" value="Unassembled WGS sequence"/>
</dbReference>
<evidence type="ECO:0008006" key="3">
    <source>
        <dbReference type="Google" id="ProtNLM"/>
    </source>
</evidence>
<evidence type="ECO:0000313" key="1">
    <source>
        <dbReference type="EMBL" id="OUO56656.1"/>
    </source>
</evidence>